<organism evidence="2 3">
    <name type="scientific">Pleuronectes platessa</name>
    <name type="common">European plaice</name>
    <dbReference type="NCBI Taxonomy" id="8262"/>
    <lineage>
        <taxon>Eukaryota</taxon>
        <taxon>Metazoa</taxon>
        <taxon>Chordata</taxon>
        <taxon>Craniata</taxon>
        <taxon>Vertebrata</taxon>
        <taxon>Euteleostomi</taxon>
        <taxon>Actinopterygii</taxon>
        <taxon>Neopterygii</taxon>
        <taxon>Teleostei</taxon>
        <taxon>Neoteleostei</taxon>
        <taxon>Acanthomorphata</taxon>
        <taxon>Carangaria</taxon>
        <taxon>Pleuronectiformes</taxon>
        <taxon>Pleuronectoidei</taxon>
        <taxon>Pleuronectidae</taxon>
        <taxon>Pleuronectes</taxon>
    </lineage>
</organism>
<dbReference type="AlphaFoldDB" id="A0A9N7TQG6"/>
<evidence type="ECO:0000313" key="2">
    <source>
        <dbReference type="EMBL" id="CAB1416589.1"/>
    </source>
</evidence>
<gene>
    <name evidence="2" type="ORF">PLEPLA_LOCUS4380</name>
</gene>
<dbReference type="EMBL" id="CADEAL010000218">
    <property type="protein sequence ID" value="CAB1416589.1"/>
    <property type="molecule type" value="Genomic_DNA"/>
</dbReference>
<protein>
    <submittedName>
        <fullName evidence="2">Uncharacterized protein</fullName>
    </submittedName>
</protein>
<name>A0A9N7TQG6_PLEPL</name>
<dbReference type="Proteomes" id="UP001153269">
    <property type="component" value="Unassembled WGS sequence"/>
</dbReference>
<evidence type="ECO:0000313" key="3">
    <source>
        <dbReference type="Proteomes" id="UP001153269"/>
    </source>
</evidence>
<reference evidence="2" key="1">
    <citation type="submission" date="2020-03" db="EMBL/GenBank/DDBJ databases">
        <authorList>
            <person name="Weist P."/>
        </authorList>
    </citation>
    <scope>NUCLEOTIDE SEQUENCE</scope>
</reference>
<feature type="region of interest" description="Disordered" evidence="1">
    <location>
        <begin position="40"/>
        <end position="92"/>
    </location>
</feature>
<comment type="caution">
    <text evidence="2">The sequence shown here is derived from an EMBL/GenBank/DDBJ whole genome shotgun (WGS) entry which is preliminary data.</text>
</comment>
<keyword evidence="3" id="KW-1185">Reference proteome</keyword>
<accession>A0A9N7TQG6</accession>
<proteinExistence type="predicted"/>
<sequence length="92" mass="10428">MNSDQQKQLEGDNAAQKELKYIKDYIASMLYEVTDNGVNMETSVDPGRPNEEEIEKERDDLKTRMKELEEVSSSAGHRGGAELTNKKEFSDS</sequence>
<evidence type="ECO:0000256" key="1">
    <source>
        <dbReference type="SAM" id="MobiDB-lite"/>
    </source>
</evidence>
<feature type="compositionally biased region" description="Basic and acidic residues" evidence="1">
    <location>
        <begin position="48"/>
        <end position="69"/>
    </location>
</feature>